<evidence type="ECO:0000313" key="3">
    <source>
        <dbReference type="Proteomes" id="UP001152795"/>
    </source>
</evidence>
<dbReference type="Pfam" id="PF23055">
    <property type="entry name" value="DUF7041"/>
    <property type="match status" value="1"/>
</dbReference>
<dbReference type="AlphaFoldDB" id="A0A6S7JNQ8"/>
<dbReference type="Proteomes" id="UP001152795">
    <property type="component" value="Unassembled WGS sequence"/>
</dbReference>
<reference evidence="2" key="1">
    <citation type="submission" date="2020-04" db="EMBL/GenBank/DDBJ databases">
        <authorList>
            <person name="Alioto T."/>
            <person name="Alioto T."/>
            <person name="Gomez Garrido J."/>
        </authorList>
    </citation>
    <scope>NUCLEOTIDE SEQUENCE</scope>
    <source>
        <strain evidence="2">A484AB</strain>
    </source>
</reference>
<name>A0A6S7JNQ8_PARCT</name>
<protein>
    <recommendedName>
        <fullName evidence="1">DUF7041 domain-containing protein</fullName>
    </recommendedName>
</protein>
<feature type="domain" description="DUF7041" evidence="1">
    <location>
        <begin position="6"/>
        <end position="54"/>
    </location>
</feature>
<accession>A0A6S7JNQ8</accession>
<comment type="caution">
    <text evidence="2">The sequence shown here is derived from an EMBL/GenBank/DDBJ whole genome shotgun (WGS) entry which is preliminary data.</text>
</comment>
<dbReference type="OrthoDB" id="6260718at2759"/>
<gene>
    <name evidence="2" type="ORF">PACLA_8A030395</name>
</gene>
<sequence length="172" mass="19134">MPYYELIAALSPEAATEVRDVILTPTSTNPFDVLKATFTERVSLSKRRKIQQLLHTEELGDRKPSQLLRRLQQLHGTSDKELLRELFLQRLPSNVQISLLSHPDKPSADLALMADGMIELTDARPSIAQIETPESAEISSIGSDVNKVLKLLDTGARKPPADPKLVKEGLCW</sequence>
<dbReference type="PANTHER" id="PTHR33327:SF3">
    <property type="entry name" value="RNA-DIRECTED DNA POLYMERASE"/>
    <property type="match status" value="1"/>
</dbReference>
<organism evidence="2 3">
    <name type="scientific">Paramuricea clavata</name>
    <name type="common">Red gorgonian</name>
    <name type="synonym">Violescent sea-whip</name>
    <dbReference type="NCBI Taxonomy" id="317549"/>
    <lineage>
        <taxon>Eukaryota</taxon>
        <taxon>Metazoa</taxon>
        <taxon>Cnidaria</taxon>
        <taxon>Anthozoa</taxon>
        <taxon>Octocorallia</taxon>
        <taxon>Malacalcyonacea</taxon>
        <taxon>Plexauridae</taxon>
        <taxon>Paramuricea</taxon>
    </lineage>
</organism>
<proteinExistence type="predicted"/>
<dbReference type="PANTHER" id="PTHR33327">
    <property type="entry name" value="ENDONUCLEASE"/>
    <property type="match status" value="1"/>
</dbReference>
<dbReference type="EMBL" id="CACRXK020018597">
    <property type="protein sequence ID" value="CAB4032678.1"/>
    <property type="molecule type" value="Genomic_DNA"/>
</dbReference>
<dbReference type="InterPro" id="IPR055469">
    <property type="entry name" value="DUF7041"/>
</dbReference>
<evidence type="ECO:0000313" key="2">
    <source>
        <dbReference type="EMBL" id="CAB4032678.1"/>
    </source>
</evidence>
<evidence type="ECO:0000259" key="1">
    <source>
        <dbReference type="Pfam" id="PF23055"/>
    </source>
</evidence>
<keyword evidence="3" id="KW-1185">Reference proteome</keyword>